<dbReference type="Proteomes" id="UP000290289">
    <property type="component" value="Chromosome 13"/>
</dbReference>
<gene>
    <name evidence="1" type="ORF">DVH24_001968</name>
</gene>
<reference evidence="1 2" key="1">
    <citation type="submission" date="2018-10" db="EMBL/GenBank/DDBJ databases">
        <title>A high-quality apple genome assembly.</title>
        <authorList>
            <person name="Hu J."/>
        </authorList>
    </citation>
    <scope>NUCLEOTIDE SEQUENCE [LARGE SCALE GENOMIC DNA]</scope>
    <source>
        <strain evidence="2">cv. HFTH1</strain>
        <tissue evidence="1">Young leaf</tissue>
    </source>
</reference>
<dbReference type="AlphaFoldDB" id="A0A498I5G1"/>
<protein>
    <submittedName>
        <fullName evidence="1">Uncharacterized protein</fullName>
    </submittedName>
</protein>
<accession>A0A498I5G1</accession>
<comment type="caution">
    <text evidence="1">The sequence shown here is derived from an EMBL/GenBank/DDBJ whole genome shotgun (WGS) entry which is preliminary data.</text>
</comment>
<keyword evidence="2" id="KW-1185">Reference proteome</keyword>
<sequence>MSVLSSLSRNPISSPRV</sequence>
<name>A0A498I5G1_MALDO</name>
<proteinExistence type="predicted"/>
<dbReference type="EMBL" id="RDQH01000339">
    <property type="protein sequence ID" value="RXH78450.1"/>
    <property type="molecule type" value="Genomic_DNA"/>
</dbReference>
<evidence type="ECO:0000313" key="2">
    <source>
        <dbReference type="Proteomes" id="UP000290289"/>
    </source>
</evidence>
<organism evidence="1 2">
    <name type="scientific">Malus domestica</name>
    <name type="common">Apple</name>
    <name type="synonym">Pyrus malus</name>
    <dbReference type="NCBI Taxonomy" id="3750"/>
    <lineage>
        <taxon>Eukaryota</taxon>
        <taxon>Viridiplantae</taxon>
        <taxon>Streptophyta</taxon>
        <taxon>Embryophyta</taxon>
        <taxon>Tracheophyta</taxon>
        <taxon>Spermatophyta</taxon>
        <taxon>Magnoliopsida</taxon>
        <taxon>eudicotyledons</taxon>
        <taxon>Gunneridae</taxon>
        <taxon>Pentapetalae</taxon>
        <taxon>rosids</taxon>
        <taxon>fabids</taxon>
        <taxon>Rosales</taxon>
        <taxon>Rosaceae</taxon>
        <taxon>Amygdaloideae</taxon>
        <taxon>Maleae</taxon>
        <taxon>Malus</taxon>
    </lineage>
</organism>
<evidence type="ECO:0000313" key="1">
    <source>
        <dbReference type="EMBL" id="RXH78450.1"/>
    </source>
</evidence>